<dbReference type="GO" id="GO:0008270">
    <property type="term" value="F:zinc ion binding"/>
    <property type="evidence" value="ECO:0007669"/>
    <property type="project" value="UniProtKB-KW"/>
</dbReference>
<evidence type="ECO:0000256" key="6">
    <source>
        <dbReference type="ARBA" id="ARBA00022801"/>
    </source>
</evidence>
<accession>A0AAV8ZHW5</accession>
<keyword evidence="5" id="KW-0863">Zinc-finger</keyword>
<dbReference type="GO" id="GO:0008420">
    <property type="term" value="F:RNA polymerase II CTD heptapeptide repeat phosphatase activity"/>
    <property type="evidence" value="ECO:0007669"/>
    <property type="project" value="InterPro"/>
</dbReference>
<evidence type="ECO:0000313" key="15">
    <source>
        <dbReference type="EMBL" id="KAJ8962961.1"/>
    </source>
</evidence>
<evidence type="ECO:0000256" key="11">
    <source>
        <dbReference type="ARBA" id="ARBA00048336"/>
    </source>
</evidence>
<feature type="domain" description="RTR1-type" evidence="14">
    <location>
        <begin position="1"/>
        <end position="49"/>
    </location>
</feature>
<dbReference type="InterPro" id="IPR039693">
    <property type="entry name" value="Rtr1/RPAP2"/>
</dbReference>
<evidence type="ECO:0000256" key="7">
    <source>
        <dbReference type="ARBA" id="ARBA00022833"/>
    </source>
</evidence>
<keyword evidence="4" id="KW-0479">Metal-binding</keyword>
<keyword evidence="6" id="KW-0378">Hydrolase</keyword>
<dbReference type="GO" id="GO:0005634">
    <property type="term" value="C:nucleus"/>
    <property type="evidence" value="ECO:0007669"/>
    <property type="project" value="UniProtKB-SubCell"/>
</dbReference>
<reference evidence="15" key="1">
    <citation type="journal article" date="2023" name="Insect Mol. Biol.">
        <title>Genome sequencing provides insights into the evolution of gene families encoding plant cell wall-degrading enzymes in longhorned beetles.</title>
        <authorList>
            <person name="Shin N.R."/>
            <person name="Okamura Y."/>
            <person name="Kirsch R."/>
            <person name="Pauchet Y."/>
        </authorList>
    </citation>
    <scope>NUCLEOTIDE SEQUENCE</scope>
    <source>
        <strain evidence="15">RBIC_L_NR</strain>
    </source>
</reference>
<evidence type="ECO:0000256" key="10">
    <source>
        <dbReference type="ARBA" id="ARBA00047761"/>
    </source>
</evidence>
<keyword evidence="7" id="KW-0862">Zinc</keyword>
<evidence type="ECO:0000256" key="13">
    <source>
        <dbReference type="SAM" id="MobiDB-lite"/>
    </source>
</evidence>
<keyword evidence="9" id="KW-0539">Nucleus</keyword>
<evidence type="ECO:0000256" key="12">
    <source>
        <dbReference type="PROSITE-ProRule" id="PRU00812"/>
    </source>
</evidence>
<dbReference type="InterPro" id="IPR007308">
    <property type="entry name" value="Rtr1/RPAP2_dom"/>
</dbReference>
<comment type="catalytic activity">
    <reaction evidence="10">
        <text>O-phospho-L-seryl-[protein] + H2O = L-seryl-[protein] + phosphate</text>
        <dbReference type="Rhea" id="RHEA:20629"/>
        <dbReference type="Rhea" id="RHEA-COMP:9863"/>
        <dbReference type="Rhea" id="RHEA-COMP:11604"/>
        <dbReference type="ChEBI" id="CHEBI:15377"/>
        <dbReference type="ChEBI" id="CHEBI:29999"/>
        <dbReference type="ChEBI" id="CHEBI:43474"/>
        <dbReference type="ChEBI" id="CHEBI:83421"/>
        <dbReference type="EC" id="3.1.3.16"/>
    </reaction>
</comment>
<keyword evidence="16" id="KW-1185">Reference proteome</keyword>
<dbReference type="GO" id="GO:0043175">
    <property type="term" value="F:RNA polymerase core enzyme binding"/>
    <property type="evidence" value="ECO:0007669"/>
    <property type="project" value="InterPro"/>
</dbReference>
<evidence type="ECO:0000313" key="16">
    <source>
        <dbReference type="Proteomes" id="UP001162156"/>
    </source>
</evidence>
<proteinExistence type="inferred from homology"/>
<comment type="caution">
    <text evidence="15">The sequence shown here is derived from an EMBL/GenBank/DDBJ whole genome shotgun (WGS) entry which is preliminary data.</text>
</comment>
<comment type="catalytic activity">
    <reaction evidence="11">
        <text>O-phospho-L-threonyl-[protein] + H2O = L-threonyl-[protein] + phosphate</text>
        <dbReference type="Rhea" id="RHEA:47004"/>
        <dbReference type="Rhea" id="RHEA-COMP:11060"/>
        <dbReference type="Rhea" id="RHEA-COMP:11605"/>
        <dbReference type="ChEBI" id="CHEBI:15377"/>
        <dbReference type="ChEBI" id="CHEBI:30013"/>
        <dbReference type="ChEBI" id="CHEBI:43474"/>
        <dbReference type="ChEBI" id="CHEBI:61977"/>
        <dbReference type="EC" id="3.1.3.16"/>
    </reaction>
</comment>
<keyword evidence="8" id="KW-0904">Protein phosphatase</keyword>
<evidence type="ECO:0000256" key="9">
    <source>
        <dbReference type="ARBA" id="ARBA00023242"/>
    </source>
</evidence>
<evidence type="ECO:0000256" key="4">
    <source>
        <dbReference type="ARBA" id="ARBA00022723"/>
    </source>
</evidence>
<dbReference type="GO" id="GO:0005737">
    <property type="term" value="C:cytoplasm"/>
    <property type="evidence" value="ECO:0007669"/>
    <property type="project" value="TreeGrafter"/>
</dbReference>
<comment type="similarity">
    <text evidence="2 12">Belongs to the RPAP2 family.</text>
</comment>
<dbReference type="PROSITE" id="PS51479">
    <property type="entry name" value="ZF_RTR1"/>
    <property type="match status" value="1"/>
</dbReference>
<evidence type="ECO:0000256" key="2">
    <source>
        <dbReference type="ARBA" id="ARBA00005676"/>
    </source>
</evidence>
<dbReference type="AlphaFoldDB" id="A0AAV8ZHW5"/>
<evidence type="ECO:0000256" key="3">
    <source>
        <dbReference type="ARBA" id="ARBA00013081"/>
    </source>
</evidence>
<evidence type="ECO:0000259" key="14">
    <source>
        <dbReference type="PROSITE" id="PS51479"/>
    </source>
</evidence>
<feature type="region of interest" description="Disordered" evidence="13">
    <location>
        <begin position="60"/>
        <end position="89"/>
    </location>
</feature>
<dbReference type="InterPro" id="IPR038534">
    <property type="entry name" value="Rtr1/RPAP2_sf"/>
</dbReference>
<evidence type="ECO:0000256" key="8">
    <source>
        <dbReference type="ARBA" id="ARBA00022912"/>
    </source>
</evidence>
<dbReference type="EC" id="3.1.3.16" evidence="3"/>
<comment type="subcellular location">
    <subcellularLocation>
        <location evidence="1">Nucleus</location>
    </subcellularLocation>
</comment>
<feature type="compositionally biased region" description="Acidic residues" evidence="13">
    <location>
        <begin position="63"/>
        <end position="84"/>
    </location>
</feature>
<name>A0AAV8ZHW5_9CUCU</name>
<organism evidence="15 16">
    <name type="scientific">Rhamnusium bicolor</name>
    <dbReference type="NCBI Taxonomy" id="1586634"/>
    <lineage>
        <taxon>Eukaryota</taxon>
        <taxon>Metazoa</taxon>
        <taxon>Ecdysozoa</taxon>
        <taxon>Arthropoda</taxon>
        <taxon>Hexapoda</taxon>
        <taxon>Insecta</taxon>
        <taxon>Pterygota</taxon>
        <taxon>Neoptera</taxon>
        <taxon>Endopterygota</taxon>
        <taxon>Coleoptera</taxon>
        <taxon>Polyphaga</taxon>
        <taxon>Cucujiformia</taxon>
        <taxon>Chrysomeloidea</taxon>
        <taxon>Cerambycidae</taxon>
        <taxon>Lepturinae</taxon>
        <taxon>Rhagiini</taxon>
        <taxon>Rhamnusium</taxon>
    </lineage>
</organism>
<evidence type="ECO:0000256" key="5">
    <source>
        <dbReference type="ARBA" id="ARBA00022771"/>
    </source>
</evidence>
<dbReference type="Gene3D" id="1.25.40.820">
    <property type="match status" value="1"/>
</dbReference>
<dbReference type="Proteomes" id="UP001162156">
    <property type="component" value="Unassembled WGS sequence"/>
</dbReference>
<evidence type="ECO:0000256" key="1">
    <source>
        <dbReference type="ARBA" id="ARBA00004123"/>
    </source>
</evidence>
<protein>
    <recommendedName>
        <fullName evidence="3">protein-serine/threonine phosphatase</fullName>
        <ecNumber evidence="3">3.1.3.16</ecNumber>
    </recommendedName>
</protein>
<sequence>MPKKQYYISTKCNKVYDITDRKNYCTNFCYKASLHIKNQIDNSPLWLRNPEHVPEYQLLEPTESNDELLPEVDDRDSSSDDESNTLDVCRPSTSGLIYIFQNSDISNSESESKKEEMPENNFEWTPSNLVPNKFIFNDIACYKKSSKLVKSTMQTIAENSEQLEDEEDVTVTKVINKNTKKIYIKKHDHANIIKVLPVIDENEEKADIKCDKIENVKKNLESSRTISKKARKKGRAQKIEIESLIHKAFKEWLTLDSYIFIHGESKVKEILSEKKLSDYFEELKITELQRDQQIKYMNICKRLQLQEMADEKFDNALIDNIKLKPIPDYRKLKEENKDLNFKVKSFYSGILHEREDTNFPTNKQTEGNEGESTAVLPLVDVNSQNAMRRKIFLTSVNKSMQQLLQSLRVIQFSSVLSDLQTLVKTFHLKADNIVFKPIVWNYISIILLNLLSLRDRNIKNILEEKQSKCYIELQVNALPSKEKCIDDIMTTIHNIDVFVENYISKK</sequence>
<dbReference type="EMBL" id="JANEYF010001578">
    <property type="protein sequence ID" value="KAJ8962961.1"/>
    <property type="molecule type" value="Genomic_DNA"/>
</dbReference>
<gene>
    <name evidence="15" type="ORF">NQ314_005678</name>
</gene>
<dbReference type="PANTHER" id="PTHR14732">
    <property type="entry name" value="RNA POLYMERASE II SUBUNIT B1 CTD PHOSPHATASE RPAP2-RELATED"/>
    <property type="match status" value="1"/>
</dbReference>
<dbReference type="PANTHER" id="PTHR14732:SF0">
    <property type="entry name" value="RNA POLYMERASE II SUBUNIT B1 CTD PHOSPHATASE RPAP2-RELATED"/>
    <property type="match status" value="1"/>
</dbReference>